<dbReference type="Proteomes" id="UP000002772">
    <property type="component" value="Unassembled WGS sequence"/>
</dbReference>
<protein>
    <submittedName>
        <fullName evidence="5">Peptidoglycan glycosyltransferase</fullName>
        <ecNumber evidence="5">2.4.1.129</ecNumber>
    </submittedName>
</protein>
<accession>F8NB86</accession>
<dbReference type="Gene3D" id="3.40.710.10">
    <property type="entry name" value="DD-peptidase/beta-lactamase superfamily"/>
    <property type="match status" value="1"/>
</dbReference>
<proteinExistence type="predicted"/>
<reference evidence="6" key="1">
    <citation type="journal article" date="2011" name="Stand. Genomic Sci.">
        <title>Non-contiguous finished genome sequence of the opportunistic oral pathogen Prevotella multisaccharivorax type strain (PPPA20).</title>
        <authorList>
            <person name="Pati A."/>
            <person name="Gronow S."/>
            <person name="Lu M."/>
            <person name="Lapidus A."/>
            <person name="Nolan M."/>
            <person name="Lucas S."/>
            <person name="Hammon N."/>
            <person name="Deshpande S."/>
            <person name="Cheng J.F."/>
            <person name="Tapia R."/>
            <person name="Han C."/>
            <person name="Goodwin L."/>
            <person name="Pitluck S."/>
            <person name="Liolios K."/>
            <person name="Pagani I."/>
            <person name="Mavromatis K."/>
            <person name="Mikhailova N."/>
            <person name="Huntemann M."/>
            <person name="Chen A."/>
            <person name="Palaniappan K."/>
            <person name="Land M."/>
            <person name="Hauser L."/>
            <person name="Detter J.C."/>
            <person name="Brambilla E.M."/>
            <person name="Rohde M."/>
            <person name="Goker M."/>
            <person name="Woyke T."/>
            <person name="Bristow J."/>
            <person name="Eisen J.A."/>
            <person name="Markowitz V."/>
            <person name="Hugenholtz P."/>
            <person name="Kyrpides N.C."/>
            <person name="Klenk H.P."/>
            <person name="Ivanova N."/>
        </authorList>
    </citation>
    <scope>NUCLEOTIDE SEQUENCE [LARGE SCALE GENOMIC DNA]</scope>
    <source>
        <strain evidence="6">DSM 17128</strain>
    </source>
</reference>
<dbReference type="Pfam" id="PF00905">
    <property type="entry name" value="Transpeptidase"/>
    <property type="match status" value="1"/>
</dbReference>
<sequence>MSKFNYDKIMPRYSVIAFLLTLLAVVVLARAGYIMTAKKAYWMKVASRVRQDSVRTQPVRGNILSCDGQLLASSLPEFKIYMDFQQLHDAGNDSLWKAKLDSLSQGLHTIFPEQSAQKFKAELTKGFHSRRTTGPHKGERLRHWEIWPKRIDYNTFSQVCELPIFRLSRLKSGFHVDQLNARENPYGSLAKRTIGDVLLTEENGRAARYGLELSYDSLLKGSYGIVSRQKVLGKFLSITDTPPINGSDIVTTIDVGMQDLAERSLVKKLQEINGTVGVAIVMEVSTGDVKAIVNMEKCEDGSYREIQSHAVSDLLEPGSVFKTASVMTALEDGVCDTAFKIPTGNGIWHVYGRDMKDSHWRTGGYGTISLGRAMEVSSNIGVSYMADKFYHNDPEKFVRGIYRTGINGAGVKIPIVGHATPVIRMPKKNKRGEWINWSNTALPWMSIGYETLIPPIYTLTFYNAIANNGRMMEPRFVKSAIKDGDTIASFPPQVVKGKEHIASERTIRIIQDLLRRVVLNGTGKKAYSPAYWTCGKTGTAMIASNGSYGGAAHSLLSFAGWFGQKDRPYYSCIVCIQKYGLPAFGWMSSEVFKDIADGIMAKYVRYSVSDAREPDSQLIPDVKGGNILSADYVLSTLGISTYSNYPFRETETQPVWGIAERRRGSVKLSKRGVSKPSVMPDVHGMGARDAVFLAESSGVKCIVQGRGKVVAQSIGPNMRVKRGQKCVLTLGN</sequence>
<dbReference type="CDD" id="cd06575">
    <property type="entry name" value="PASTA_Pbp2x-like_2"/>
    <property type="match status" value="1"/>
</dbReference>
<dbReference type="RefSeq" id="WP_007572742.1">
    <property type="nucleotide sequence ID" value="NZ_BPTS01000001.1"/>
</dbReference>
<dbReference type="Gene3D" id="3.30.450.330">
    <property type="match status" value="1"/>
</dbReference>
<evidence type="ECO:0000256" key="2">
    <source>
        <dbReference type="ARBA" id="ARBA00022645"/>
    </source>
</evidence>
<dbReference type="InterPro" id="IPR005543">
    <property type="entry name" value="PASTA_dom"/>
</dbReference>
<dbReference type="GO" id="GO:0071555">
    <property type="term" value="P:cell wall organization"/>
    <property type="evidence" value="ECO:0007669"/>
    <property type="project" value="TreeGrafter"/>
</dbReference>
<gene>
    <name evidence="5" type="ORF">Premu_0422</name>
</gene>
<keyword evidence="2" id="KW-0645">Protease</keyword>
<dbReference type="InterPro" id="IPR005311">
    <property type="entry name" value="PBP_dimer"/>
</dbReference>
<keyword evidence="3" id="KW-0472">Membrane</keyword>
<dbReference type="EC" id="2.4.1.129" evidence="5"/>
<dbReference type="Pfam" id="PF03793">
    <property type="entry name" value="PASTA"/>
    <property type="match status" value="1"/>
</dbReference>
<feature type="domain" description="PASTA" evidence="4">
    <location>
        <begin position="672"/>
        <end position="732"/>
    </location>
</feature>
<organism evidence="5 6">
    <name type="scientific">Hallella multisaccharivorax DSM 17128</name>
    <dbReference type="NCBI Taxonomy" id="688246"/>
    <lineage>
        <taxon>Bacteria</taxon>
        <taxon>Pseudomonadati</taxon>
        <taxon>Bacteroidota</taxon>
        <taxon>Bacteroidia</taxon>
        <taxon>Bacteroidales</taxon>
        <taxon>Prevotellaceae</taxon>
        <taxon>Hallella</taxon>
    </lineage>
</organism>
<dbReference type="GO" id="GO:0005886">
    <property type="term" value="C:plasma membrane"/>
    <property type="evidence" value="ECO:0007669"/>
    <property type="project" value="TreeGrafter"/>
</dbReference>
<dbReference type="InterPro" id="IPR012338">
    <property type="entry name" value="Beta-lactam/transpept-like"/>
</dbReference>
<dbReference type="GO" id="GO:0016757">
    <property type="term" value="F:glycosyltransferase activity"/>
    <property type="evidence" value="ECO:0007669"/>
    <property type="project" value="UniProtKB-KW"/>
</dbReference>
<dbReference type="HOGENOM" id="CLU_009289_6_4_10"/>
<dbReference type="Gene3D" id="3.90.1310.10">
    <property type="entry name" value="Penicillin-binding protein 2a (Domain 2)"/>
    <property type="match status" value="1"/>
</dbReference>
<dbReference type="STRING" id="688246.Premu_0422"/>
<evidence type="ECO:0000313" key="5">
    <source>
        <dbReference type="EMBL" id="EGN55904.1"/>
    </source>
</evidence>
<evidence type="ECO:0000259" key="4">
    <source>
        <dbReference type="PROSITE" id="PS51178"/>
    </source>
</evidence>
<keyword evidence="5" id="KW-0808">Transferase</keyword>
<keyword evidence="5" id="KW-0328">Glycosyltransferase</keyword>
<comment type="subcellular location">
    <subcellularLocation>
        <location evidence="1">Membrane</location>
    </subcellularLocation>
</comment>
<keyword evidence="2" id="KW-0378">Hydrolase</keyword>
<keyword evidence="2" id="KW-0121">Carboxypeptidase</keyword>
<dbReference type="PANTHER" id="PTHR30627">
    <property type="entry name" value="PEPTIDOGLYCAN D,D-TRANSPEPTIDASE"/>
    <property type="match status" value="1"/>
</dbReference>
<dbReference type="InterPro" id="IPR001460">
    <property type="entry name" value="PCN-bd_Tpept"/>
</dbReference>
<keyword evidence="6" id="KW-1185">Reference proteome</keyword>
<evidence type="ECO:0000313" key="6">
    <source>
        <dbReference type="Proteomes" id="UP000002772"/>
    </source>
</evidence>
<dbReference type="Pfam" id="PF03717">
    <property type="entry name" value="PBP_dimer"/>
    <property type="match status" value="1"/>
</dbReference>
<dbReference type="EMBL" id="GL945017">
    <property type="protein sequence ID" value="EGN55904.1"/>
    <property type="molecule type" value="Genomic_DNA"/>
</dbReference>
<dbReference type="eggNOG" id="COG0768">
    <property type="taxonomic scope" value="Bacteria"/>
</dbReference>
<dbReference type="OrthoDB" id="9804124at2"/>
<dbReference type="SMART" id="SM00740">
    <property type="entry name" value="PASTA"/>
    <property type="match status" value="1"/>
</dbReference>
<dbReference type="PROSITE" id="PS51178">
    <property type="entry name" value="PASTA"/>
    <property type="match status" value="1"/>
</dbReference>
<dbReference type="SUPFAM" id="SSF56601">
    <property type="entry name" value="beta-lactamase/transpeptidase-like"/>
    <property type="match status" value="1"/>
</dbReference>
<name>F8NB86_9BACT</name>
<dbReference type="GO" id="GO:0004180">
    <property type="term" value="F:carboxypeptidase activity"/>
    <property type="evidence" value="ECO:0007669"/>
    <property type="project" value="UniProtKB-KW"/>
</dbReference>
<dbReference type="GO" id="GO:0008658">
    <property type="term" value="F:penicillin binding"/>
    <property type="evidence" value="ECO:0007669"/>
    <property type="project" value="InterPro"/>
</dbReference>
<dbReference type="InterPro" id="IPR050515">
    <property type="entry name" value="Beta-lactam/transpept"/>
</dbReference>
<evidence type="ECO:0000256" key="1">
    <source>
        <dbReference type="ARBA" id="ARBA00004370"/>
    </source>
</evidence>
<dbReference type="SUPFAM" id="SSF54184">
    <property type="entry name" value="Penicillin-binding protein 2x (pbp-2x), c-terminal domain"/>
    <property type="match status" value="1"/>
</dbReference>
<dbReference type="InterPro" id="IPR036138">
    <property type="entry name" value="PBP_dimer_sf"/>
</dbReference>
<dbReference type="SUPFAM" id="SSF56519">
    <property type="entry name" value="Penicillin binding protein dimerisation domain"/>
    <property type="match status" value="1"/>
</dbReference>
<dbReference type="AlphaFoldDB" id="F8NB86"/>
<dbReference type="PANTHER" id="PTHR30627:SF1">
    <property type="entry name" value="PEPTIDOGLYCAN D,D-TRANSPEPTIDASE FTSI"/>
    <property type="match status" value="1"/>
</dbReference>
<evidence type="ECO:0000256" key="3">
    <source>
        <dbReference type="ARBA" id="ARBA00023136"/>
    </source>
</evidence>